<dbReference type="RefSeq" id="WP_088981557.1">
    <property type="nucleotide sequence ID" value="NZ_LT607413.1"/>
</dbReference>
<dbReference type="Proteomes" id="UP000198253">
    <property type="component" value="Chromosome I"/>
</dbReference>
<dbReference type="AlphaFoldDB" id="A0A1C4WIF0"/>
<dbReference type="OrthoDB" id="4547126at2"/>
<dbReference type="EMBL" id="LT607413">
    <property type="protein sequence ID" value="SCE95997.1"/>
    <property type="molecule type" value="Genomic_DNA"/>
</dbReference>
<evidence type="ECO:0000313" key="2">
    <source>
        <dbReference type="Proteomes" id="UP000198253"/>
    </source>
</evidence>
<keyword evidence="2" id="KW-1185">Reference proteome</keyword>
<evidence type="ECO:0000313" key="1">
    <source>
        <dbReference type="EMBL" id="SCE95997.1"/>
    </source>
</evidence>
<reference evidence="2" key="1">
    <citation type="submission" date="2016-06" db="EMBL/GenBank/DDBJ databases">
        <authorList>
            <person name="Varghese N."/>
            <person name="Submissions Spin"/>
        </authorList>
    </citation>
    <scope>NUCLEOTIDE SEQUENCE [LARGE SCALE GENOMIC DNA]</scope>
    <source>
        <strain evidence="2">DSM 43816</strain>
    </source>
</reference>
<gene>
    <name evidence="1" type="ORF">GA0070618_2221</name>
</gene>
<name>A0A1C4WIF0_MICEC</name>
<protein>
    <submittedName>
        <fullName evidence="1">Uncharacterized protein</fullName>
    </submittedName>
</protein>
<proteinExistence type="predicted"/>
<sequence length="141" mass="15875">MTRDLPREIKRLGKAELVALAQRARDLHLGVGRRADWITEHVEHSRAAIMRAILFEPSPQPCYRTLVLAHRLDGSVEHFPLDVLPGDFAALPDVSSAELLKLTRWALSWVPISDLPAEYQAEWDRARRGESLEPPGGCPRP</sequence>
<dbReference type="InParanoid" id="A0A1C4WIF0"/>
<organism evidence="1 2">
    <name type="scientific">Micromonospora echinospora</name>
    <name type="common">Micromonospora purpurea</name>
    <dbReference type="NCBI Taxonomy" id="1877"/>
    <lineage>
        <taxon>Bacteria</taxon>
        <taxon>Bacillati</taxon>
        <taxon>Actinomycetota</taxon>
        <taxon>Actinomycetes</taxon>
        <taxon>Micromonosporales</taxon>
        <taxon>Micromonosporaceae</taxon>
        <taxon>Micromonospora</taxon>
    </lineage>
</organism>
<accession>A0A1C4WIF0</accession>